<feature type="compositionally biased region" description="Polar residues" evidence="1">
    <location>
        <begin position="32"/>
        <end position="42"/>
    </location>
</feature>
<evidence type="ECO:0000313" key="3">
    <source>
        <dbReference type="EMBL" id="KAG2906040.1"/>
    </source>
</evidence>
<evidence type="ECO:0000256" key="1">
    <source>
        <dbReference type="SAM" id="MobiDB-lite"/>
    </source>
</evidence>
<dbReference type="EMBL" id="RCMK01000343">
    <property type="protein sequence ID" value="KAG2935120.1"/>
    <property type="molecule type" value="Genomic_DNA"/>
</dbReference>
<reference evidence="2" key="1">
    <citation type="submission" date="2018-10" db="EMBL/GenBank/DDBJ databases">
        <title>Effector identification in a new, highly contiguous assembly of the strawberry crown rot pathogen Phytophthora cactorum.</title>
        <authorList>
            <person name="Armitage A.D."/>
            <person name="Nellist C.F."/>
            <person name="Bates H."/>
            <person name="Vickerstaff R.J."/>
            <person name="Harrison R.J."/>
        </authorList>
    </citation>
    <scope>NUCLEOTIDE SEQUENCE</scope>
    <source>
        <strain evidence="2">15-7</strain>
        <strain evidence="3">4032</strain>
        <strain evidence="4">4040</strain>
        <strain evidence="5">P415</strain>
        <strain evidence="6">P421</strain>
    </source>
</reference>
<evidence type="ECO:0000313" key="4">
    <source>
        <dbReference type="EMBL" id="KAG2935120.1"/>
    </source>
</evidence>
<evidence type="ECO:0000313" key="2">
    <source>
        <dbReference type="EMBL" id="KAG2855718.1"/>
    </source>
</evidence>
<dbReference type="Proteomes" id="UP000735874">
    <property type="component" value="Unassembled WGS sequence"/>
</dbReference>
<organism evidence="2 7">
    <name type="scientific">Phytophthora cactorum</name>
    <dbReference type="NCBI Taxonomy" id="29920"/>
    <lineage>
        <taxon>Eukaryota</taxon>
        <taxon>Sar</taxon>
        <taxon>Stramenopiles</taxon>
        <taxon>Oomycota</taxon>
        <taxon>Peronosporomycetes</taxon>
        <taxon>Peronosporales</taxon>
        <taxon>Peronosporaceae</taxon>
        <taxon>Phytophthora</taxon>
    </lineage>
</organism>
<sequence>MCPECMQTHELLTPERKQFHDLPKDQQLGAAPSTQNVTTLGLSASEPPHTSLYPGIH</sequence>
<proteinExistence type="predicted"/>
<protein>
    <submittedName>
        <fullName evidence="2">Uncharacterized protein</fullName>
    </submittedName>
</protein>
<dbReference type="EMBL" id="RCMV01000328">
    <property type="protein sequence ID" value="KAG3219061.1"/>
    <property type="molecule type" value="Genomic_DNA"/>
</dbReference>
<dbReference type="EMBL" id="RCMI01000550">
    <property type="protein sequence ID" value="KAG2906040.1"/>
    <property type="molecule type" value="Genomic_DNA"/>
</dbReference>
<dbReference type="EMBL" id="RCMG01000364">
    <property type="protein sequence ID" value="KAG2855718.1"/>
    <property type="molecule type" value="Genomic_DNA"/>
</dbReference>
<dbReference type="Proteomes" id="UP000774804">
    <property type="component" value="Unassembled WGS sequence"/>
</dbReference>
<gene>
    <name evidence="2" type="ORF">PC113_g12206</name>
    <name evidence="3" type="ORF">PC115_g14421</name>
    <name evidence="4" type="ORF">PC117_g12465</name>
    <name evidence="5" type="ORF">PC118_g11511</name>
    <name evidence="6" type="ORF">PC129_g10138</name>
</gene>
<accession>A0A8T1KJR8</accession>
<dbReference type="Proteomes" id="UP000760860">
    <property type="component" value="Unassembled WGS sequence"/>
</dbReference>
<name>A0A8T1KJR8_9STRA</name>
<evidence type="ECO:0000313" key="5">
    <source>
        <dbReference type="EMBL" id="KAG2979894.1"/>
    </source>
</evidence>
<feature type="region of interest" description="Disordered" evidence="1">
    <location>
        <begin position="26"/>
        <end position="57"/>
    </location>
</feature>
<comment type="caution">
    <text evidence="2">The sequence shown here is derived from an EMBL/GenBank/DDBJ whole genome shotgun (WGS) entry which is preliminary data.</text>
</comment>
<dbReference type="AlphaFoldDB" id="A0A8T1KJR8"/>
<evidence type="ECO:0000313" key="6">
    <source>
        <dbReference type="EMBL" id="KAG3219061.1"/>
    </source>
</evidence>
<evidence type="ECO:0000313" key="7">
    <source>
        <dbReference type="Proteomes" id="UP000735874"/>
    </source>
</evidence>
<dbReference type="Proteomes" id="UP000697107">
    <property type="component" value="Unassembled WGS sequence"/>
</dbReference>
<dbReference type="EMBL" id="RCML01000350">
    <property type="protein sequence ID" value="KAG2979894.1"/>
    <property type="molecule type" value="Genomic_DNA"/>
</dbReference>
<dbReference type="Proteomes" id="UP000736787">
    <property type="component" value="Unassembled WGS sequence"/>
</dbReference>